<dbReference type="Proteomes" id="UP000233551">
    <property type="component" value="Unassembled WGS sequence"/>
</dbReference>
<organism evidence="2 4">
    <name type="scientific">Punica granatum</name>
    <name type="common">Pomegranate</name>
    <dbReference type="NCBI Taxonomy" id="22663"/>
    <lineage>
        <taxon>Eukaryota</taxon>
        <taxon>Viridiplantae</taxon>
        <taxon>Streptophyta</taxon>
        <taxon>Embryophyta</taxon>
        <taxon>Tracheophyta</taxon>
        <taxon>Spermatophyta</taxon>
        <taxon>Magnoliopsida</taxon>
        <taxon>eudicotyledons</taxon>
        <taxon>Gunneridae</taxon>
        <taxon>Pentapetalae</taxon>
        <taxon>rosids</taxon>
        <taxon>malvids</taxon>
        <taxon>Myrtales</taxon>
        <taxon>Lythraceae</taxon>
        <taxon>Punica</taxon>
    </lineage>
</organism>
<accession>A0A218XRN0</accession>
<dbReference type="EMBL" id="MTKT01001080">
    <property type="protein sequence ID" value="OWM86912.1"/>
    <property type="molecule type" value="Genomic_DNA"/>
</dbReference>
<name>A0A218XRN0_PUNGR</name>
<dbReference type="AlphaFoldDB" id="A0A218XRN0"/>
<dbReference type="EMBL" id="PGOL01004106">
    <property type="protein sequence ID" value="PKI38421.1"/>
    <property type="molecule type" value="Genomic_DNA"/>
</dbReference>
<protein>
    <submittedName>
        <fullName evidence="2">Uncharacterized protein</fullName>
    </submittedName>
</protein>
<gene>
    <name evidence="2" type="ORF">CDL15_Pgr015948</name>
    <name evidence="3" type="ORF">CRG98_041201</name>
</gene>
<evidence type="ECO:0000313" key="3">
    <source>
        <dbReference type="EMBL" id="PKI38421.1"/>
    </source>
</evidence>
<comment type="caution">
    <text evidence="2">The sequence shown here is derived from an EMBL/GenBank/DDBJ whole genome shotgun (WGS) entry which is preliminary data.</text>
</comment>
<feature type="region of interest" description="Disordered" evidence="1">
    <location>
        <begin position="53"/>
        <end position="80"/>
    </location>
</feature>
<proteinExistence type="predicted"/>
<sequence>MHVVIANQPDGEPHVELHLALLISDHVAAPVVVGLDRLAFGLDDAVEALEAVVEGTSGQSPSSAEEGLGLSEEEENLSREKLSSNLEKMWRMSSVMECRGQGLWQCGVLIKKYYF</sequence>
<evidence type="ECO:0000256" key="1">
    <source>
        <dbReference type="SAM" id="MobiDB-lite"/>
    </source>
</evidence>
<evidence type="ECO:0000313" key="2">
    <source>
        <dbReference type="EMBL" id="OWM86912.1"/>
    </source>
</evidence>
<reference evidence="3 5" key="3">
    <citation type="submission" date="2017-11" db="EMBL/GenBank/DDBJ databases">
        <title>De-novo sequencing of pomegranate (Punica granatum L.) genome.</title>
        <authorList>
            <person name="Akparov Z."/>
            <person name="Amiraslanov A."/>
            <person name="Hajiyeva S."/>
            <person name="Abbasov M."/>
            <person name="Kaur K."/>
            <person name="Hamwieh A."/>
            <person name="Solovyev V."/>
            <person name="Salamov A."/>
            <person name="Braich B."/>
            <person name="Kosarev P."/>
            <person name="Mahmoud A."/>
            <person name="Hajiyev E."/>
            <person name="Babayeva S."/>
            <person name="Izzatullayeva V."/>
            <person name="Mammadov A."/>
            <person name="Mammadov A."/>
            <person name="Sharifova S."/>
            <person name="Ojaghi J."/>
            <person name="Eynullazada K."/>
            <person name="Bayramov B."/>
            <person name="Abdulazimova A."/>
            <person name="Shahmuradov I."/>
        </authorList>
    </citation>
    <scope>NUCLEOTIDE SEQUENCE [LARGE SCALE GENOMIC DNA]</scope>
    <source>
        <strain evidence="3">AG2017</strain>
        <strain evidence="5">cv. AG2017</strain>
        <tissue evidence="3">Leaf</tissue>
    </source>
</reference>
<dbReference type="Proteomes" id="UP000197138">
    <property type="component" value="Unassembled WGS sequence"/>
</dbReference>
<reference evidence="2" key="2">
    <citation type="submission" date="2017-06" db="EMBL/GenBank/DDBJ databases">
        <title>The pomegranate genome and the genomics of punicalagin biosynthesis.</title>
        <authorList>
            <person name="Xu C."/>
        </authorList>
    </citation>
    <scope>NUCLEOTIDE SEQUENCE [LARGE SCALE GENOMIC DNA]</scope>
    <source>
        <tissue evidence="2">Fresh leaf</tissue>
    </source>
</reference>
<reference evidence="4" key="1">
    <citation type="journal article" date="2017" name="Plant J.">
        <title>The pomegranate (Punica granatum L.) genome and the genomics of punicalagin biosynthesis.</title>
        <authorList>
            <person name="Qin G."/>
            <person name="Xu C."/>
            <person name="Ming R."/>
            <person name="Tang H."/>
            <person name="Guyot R."/>
            <person name="Kramer E.M."/>
            <person name="Hu Y."/>
            <person name="Yi X."/>
            <person name="Qi Y."/>
            <person name="Xu X."/>
            <person name="Gao Z."/>
            <person name="Pan H."/>
            <person name="Jian J."/>
            <person name="Tian Y."/>
            <person name="Yue Z."/>
            <person name="Xu Y."/>
        </authorList>
    </citation>
    <scope>NUCLEOTIDE SEQUENCE [LARGE SCALE GENOMIC DNA]</scope>
    <source>
        <strain evidence="4">cv. Dabenzi</strain>
    </source>
</reference>
<evidence type="ECO:0000313" key="5">
    <source>
        <dbReference type="Proteomes" id="UP000233551"/>
    </source>
</evidence>
<evidence type="ECO:0000313" key="4">
    <source>
        <dbReference type="Proteomes" id="UP000197138"/>
    </source>
</evidence>
<keyword evidence="5" id="KW-1185">Reference proteome</keyword>